<evidence type="ECO:0000256" key="1">
    <source>
        <dbReference type="SAM" id="MobiDB-lite"/>
    </source>
</evidence>
<name>J7QDE7_9VIRU</name>
<protein>
    <submittedName>
        <fullName evidence="2">Uncharacterized protein</fullName>
    </submittedName>
</protein>
<dbReference type="RefSeq" id="YP_009666048.1">
    <property type="nucleotide sequence ID" value="NC_043427.1"/>
</dbReference>
<reference evidence="2 3" key="1">
    <citation type="journal article" date="2012" name="Proc. Natl. Acad. Sci. U.S.A.">
        <title>Archaeal virus with exceptional virion architecture and the largest single-stranded DNA genome.</title>
        <authorList>
            <person name="Mochizuki T."/>
            <person name="Krupovic M."/>
            <person name="Pehau-Arnaudet G."/>
            <person name="Sako Y."/>
            <person name="Forterre P."/>
            <person name="Prangishvili D."/>
        </authorList>
    </citation>
    <scope>NUCLEOTIDE SEQUENCE [LARGE SCALE GENOMIC DNA]</scope>
</reference>
<keyword evidence="3" id="KW-1185">Reference proteome</keyword>
<dbReference type="Proteomes" id="UP000003929">
    <property type="component" value="Segment"/>
</dbReference>
<dbReference type="KEGG" id="vg:40526247"/>
<feature type="region of interest" description="Disordered" evidence="1">
    <location>
        <begin position="1"/>
        <end position="24"/>
    </location>
</feature>
<accession>J7QDE7</accession>
<sequence length="208" mass="24332">MGRITVEEESEVKKAAKRESSKEALDVGRPLGPLKKAYPEAFEKLTALEHATGKKKIEIMAEAIEFYAEHALLGEAFKRIRNLDPDDIEAIWIVFNYFEMKAWKRQMFMAKELIQGTIGEVLRWREEIYSEAWEQARQYYEERIRRMQQRGDDARRRRVEEITEKILARLEPLVEAMVEQMLAPTMKAAGVKKRPMENVKVTVEGLED</sequence>
<proteinExistence type="predicted"/>
<feature type="compositionally biased region" description="Basic and acidic residues" evidence="1">
    <location>
        <begin position="11"/>
        <end position="24"/>
    </location>
</feature>
<organism evidence="2 3">
    <name type="scientific">Alphaspiravirus yamagawaense</name>
    <dbReference type="NCBI Taxonomy" id="1157339"/>
    <lineage>
        <taxon>Viruses</taxon>
        <taxon>Viruses incertae sedis</taxon>
        <taxon>Spiraviridae</taxon>
        <taxon>Alphaspiravirus</taxon>
    </lineage>
</organism>
<dbReference type="GeneID" id="40526247"/>
<evidence type="ECO:0000313" key="2">
    <source>
        <dbReference type="EMBL" id="CCG27816.1"/>
    </source>
</evidence>
<evidence type="ECO:0000313" key="3">
    <source>
        <dbReference type="Proteomes" id="UP000003929"/>
    </source>
</evidence>
<gene>
    <name evidence="2" type="primary">3-208</name>
</gene>
<dbReference type="EMBL" id="HE681887">
    <property type="protein sequence ID" value="CCG27816.1"/>
    <property type="molecule type" value="Genomic_DNA"/>
</dbReference>